<dbReference type="Proteomes" id="UP000479710">
    <property type="component" value="Unassembled WGS sequence"/>
</dbReference>
<comment type="caution">
    <text evidence="1">The sequence shown here is derived from an EMBL/GenBank/DDBJ whole genome shotgun (WGS) entry which is preliminary data.</text>
</comment>
<evidence type="ECO:0000313" key="2">
    <source>
        <dbReference type="Proteomes" id="UP000479710"/>
    </source>
</evidence>
<gene>
    <name evidence="1" type="ORF">E2562_019735</name>
</gene>
<dbReference type="AlphaFoldDB" id="A0A6G1C9H3"/>
<reference evidence="1 2" key="1">
    <citation type="submission" date="2019-11" db="EMBL/GenBank/DDBJ databases">
        <title>Whole genome sequence of Oryza granulata.</title>
        <authorList>
            <person name="Li W."/>
        </authorList>
    </citation>
    <scope>NUCLEOTIDE SEQUENCE [LARGE SCALE GENOMIC DNA]</scope>
    <source>
        <strain evidence="2">cv. Menghai</strain>
        <tissue evidence="1">Leaf</tissue>
    </source>
</reference>
<evidence type="ECO:0008006" key="3">
    <source>
        <dbReference type="Google" id="ProtNLM"/>
    </source>
</evidence>
<accession>A0A6G1C9H3</accession>
<organism evidence="1 2">
    <name type="scientific">Oryza meyeriana var. granulata</name>
    <dbReference type="NCBI Taxonomy" id="110450"/>
    <lineage>
        <taxon>Eukaryota</taxon>
        <taxon>Viridiplantae</taxon>
        <taxon>Streptophyta</taxon>
        <taxon>Embryophyta</taxon>
        <taxon>Tracheophyta</taxon>
        <taxon>Spermatophyta</taxon>
        <taxon>Magnoliopsida</taxon>
        <taxon>Liliopsida</taxon>
        <taxon>Poales</taxon>
        <taxon>Poaceae</taxon>
        <taxon>BOP clade</taxon>
        <taxon>Oryzoideae</taxon>
        <taxon>Oryzeae</taxon>
        <taxon>Oryzinae</taxon>
        <taxon>Oryza</taxon>
        <taxon>Oryza meyeriana</taxon>
    </lineage>
</organism>
<dbReference type="EMBL" id="SPHZ02000010">
    <property type="protein sequence ID" value="KAF0896253.1"/>
    <property type="molecule type" value="Genomic_DNA"/>
</dbReference>
<dbReference type="PANTHER" id="PTHR46146">
    <property type="entry name" value="SERINE/THREONINE-PROTEIN KINASE-LIKE PROTEIN CCR4"/>
    <property type="match status" value="1"/>
</dbReference>
<dbReference type="PANTHER" id="PTHR46146:SF7">
    <property type="entry name" value="OS11G0664000 PROTEIN"/>
    <property type="match status" value="1"/>
</dbReference>
<name>A0A6G1C9H3_9ORYZ</name>
<evidence type="ECO:0000313" key="1">
    <source>
        <dbReference type="EMBL" id="KAF0896253.1"/>
    </source>
</evidence>
<sequence>MLEVLTGKKTIFNRQEEGEHSSIPTSLVAFPLPIIEAGELWKVVDRRPAREPTARQLEAVNLVARAAARCVRLQGKERPAISEVVAILKTALELVIYD</sequence>
<dbReference type="Gene3D" id="1.10.510.10">
    <property type="entry name" value="Transferase(Phosphotransferase) domain 1"/>
    <property type="match status" value="1"/>
</dbReference>
<proteinExistence type="predicted"/>
<protein>
    <recommendedName>
        <fullName evidence="3">Serine-threonine/tyrosine-protein kinase catalytic domain-containing protein</fullName>
    </recommendedName>
</protein>
<keyword evidence="2" id="KW-1185">Reference proteome</keyword>
<dbReference type="OrthoDB" id="4062651at2759"/>